<gene>
    <name evidence="1" type="ORF">S12H4_18700</name>
</gene>
<feature type="non-terminal residue" evidence="1">
    <location>
        <position position="1"/>
    </location>
</feature>
<proteinExistence type="predicted"/>
<comment type="caution">
    <text evidence="1">The sequence shown here is derived from an EMBL/GenBank/DDBJ whole genome shotgun (WGS) entry which is preliminary data.</text>
</comment>
<dbReference type="EMBL" id="BARW01009266">
    <property type="protein sequence ID" value="GAI78314.1"/>
    <property type="molecule type" value="Genomic_DNA"/>
</dbReference>
<dbReference type="AlphaFoldDB" id="X1TE43"/>
<name>X1TE43_9ZZZZ</name>
<sequence length="30" mass="3735">PELIIKEIEKQRQDANELGWKSIRFRQFFD</sequence>
<protein>
    <submittedName>
        <fullName evidence="1">Uncharacterized protein</fullName>
    </submittedName>
</protein>
<accession>X1TE43</accession>
<reference evidence="1" key="1">
    <citation type="journal article" date="2014" name="Front. Microbiol.">
        <title>High frequency of phylogenetically diverse reductive dehalogenase-homologous genes in deep subseafloor sedimentary metagenomes.</title>
        <authorList>
            <person name="Kawai M."/>
            <person name="Futagami T."/>
            <person name="Toyoda A."/>
            <person name="Takaki Y."/>
            <person name="Nishi S."/>
            <person name="Hori S."/>
            <person name="Arai W."/>
            <person name="Tsubouchi T."/>
            <person name="Morono Y."/>
            <person name="Uchiyama I."/>
            <person name="Ito T."/>
            <person name="Fujiyama A."/>
            <person name="Inagaki F."/>
            <person name="Takami H."/>
        </authorList>
    </citation>
    <scope>NUCLEOTIDE SEQUENCE</scope>
    <source>
        <strain evidence="1">Expedition CK06-06</strain>
    </source>
</reference>
<evidence type="ECO:0000313" key="1">
    <source>
        <dbReference type="EMBL" id="GAI78314.1"/>
    </source>
</evidence>
<organism evidence="1">
    <name type="scientific">marine sediment metagenome</name>
    <dbReference type="NCBI Taxonomy" id="412755"/>
    <lineage>
        <taxon>unclassified sequences</taxon>
        <taxon>metagenomes</taxon>
        <taxon>ecological metagenomes</taxon>
    </lineage>
</organism>